<keyword evidence="5 6" id="KW-0472">Membrane</keyword>
<evidence type="ECO:0000256" key="6">
    <source>
        <dbReference type="SAM" id="Phobius"/>
    </source>
</evidence>
<dbReference type="GO" id="GO:0005886">
    <property type="term" value="C:plasma membrane"/>
    <property type="evidence" value="ECO:0007669"/>
    <property type="project" value="UniProtKB-SubCell"/>
</dbReference>
<sequence>MGLTLWSAFTAEQRKNIAIYVIGIMCYKFALEYYNGSFITQANERFGARRFEKIAVLTGTNYAAQCVGSIIVAPLIKRFPTRSVLAVAVLTFGIISCIPLIADAATGGVMKFKTANNKTKYGTWSPNGLFPIYVVSGISYGTVELIRRVIPRDIVGGDVARLRKMDAFVHVMYEIAGTTGAFTSTSLIGHFGYNYSAFLSPVLFTLAAATWIWISSLGESQQSEGESQLARVEVEQRGLLMSMVDGIRAFVKAFWYGGYLIFTDRRFIWLVPGYAFALYGHRYLENGLAPIYARSIIGVSSYSQIIVGGSNFGELLGALCVMLFTQAIPTPMPWLRLDALFLNIVWVMPFFPYTRGDVSSAWKLAGVFIPISFGWAAGDVSLAAYIQSTLARMEAKDKDVSALGAVMAFLYVTYIVMYSLVSTFLGRWVDAQLRGKTGIAAINQARDCLKYVGGVHFTILSVIIIAATFIPKGALSFNPKAIDTSLLKNDEESDTQSQDDIKEFKYQERDSFAPVDITVDAVGALAQNTAARVPTRQQNTLP</sequence>
<feature type="transmembrane region" description="Helical" evidence="6">
    <location>
        <begin position="54"/>
        <end position="76"/>
    </location>
</feature>
<dbReference type="EMBL" id="HG529590">
    <property type="protein sequence ID" value="CDI53712.1"/>
    <property type="molecule type" value="Genomic_DNA"/>
</dbReference>
<comment type="subcellular location">
    <subcellularLocation>
        <location evidence="1">Cell membrane</location>
        <topology evidence="1">Multi-pass membrane protein</topology>
    </subcellularLocation>
</comment>
<feature type="transmembrane region" description="Helical" evidence="6">
    <location>
        <begin position="305"/>
        <end position="328"/>
    </location>
</feature>
<evidence type="ECO:0000256" key="4">
    <source>
        <dbReference type="ARBA" id="ARBA00022989"/>
    </source>
</evidence>
<feature type="transmembrane region" description="Helical" evidence="6">
    <location>
        <begin position="334"/>
        <end position="352"/>
    </location>
</feature>
<feature type="transmembrane region" description="Helical" evidence="6">
    <location>
        <begin position="83"/>
        <end position="102"/>
    </location>
</feature>
<feature type="transmembrane region" description="Helical" evidence="6">
    <location>
        <begin position="17"/>
        <end position="34"/>
    </location>
</feature>
<keyword evidence="3 6" id="KW-0812">Transmembrane</keyword>
<accession>A0A077R4E4</accession>
<dbReference type="Gene3D" id="1.20.1250.20">
    <property type="entry name" value="MFS general substrate transporter like domains"/>
    <property type="match status" value="1"/>
</dbReference>
<proteinExistence type="predicted"/>
<keyword evidence="4 6" id="KW-1133">Transmembrane helix</keyword>
<feature type="transmembrane region" description="Helical" evidence="6">
    <location>
        <begin position="406"/>
        <end position="429"/>
    </location>
</feature>
<evidence type="ECO:0000256" key="2">
    <source>
        <dbReference type="ARBA" id="ARBA00022475"/>
    </source>
</evidence>
<dbReference type="PANTHER" id="PTHR23513:SF6">
    <property type="entry name" value="MAJOR FACILITATOR SUPERFAMILY ASSOCIATED DOMAIN-CONTAINING PROTEIN"/>
    <property type="match status" value="1"/>
</dbReference>
<feature type="transmembrane region" description="Helical" evidence="6">
    <location>
        <begin position="167"/>
        <end position="189"/>
    </location>
</feature>
<evidence type="ECO:0008006" key="8">
    <source>
        <dbReference type="Google" id="ProtNLM"/>
    </source>
</evidence>
<evidence type="ECO:0000256" key="5">
    <source>
        <dbReference type="ARBA" id="ARBA00023136"/>
    </source>
</evidence>
<dbReference type="InterPro" id="IPR036259">
    <property type="entry name" value="MFS_trans_sf"/>
</dbReference>
<keyword evidence="2" id="KW-1003">Cell membrane</keyword>
<dbReference type="Pfam" id="PF07690">
    <property type="entry name" value="MFS_1"/>
    <property type="match status" value="1"/>
</dbReference>
<feature type="transmembrane region" description="Helical" evidence="6">
    <location>
        <begin position="449"/>
        <end position="470"/>
    </location>
</feature>
<feature type="transmembrane region" description="Helical" evidence="6">
    <location>
        <begin position="195"/>
        <end position="218"/>
    </location>
</feature>
<dbReference type="InterPro" id="IPR011701">
    <property type="entry name" value="MFS"/>
</dbReference>
<dbReference type="SUPFAM" id="SSF103473">
    <property type="entry name" value="MFS general substrate transporter"/>
    <property type="match status" value="1"/>
</dbReference>
<evidence type="ECO:0000256" key="3">
    <source>
        <dbReference type="ARBA" id="ARBA00022692"/>
    </source>
</evidence>
<dbReference type="AlphaFoldDB" id="A0A077R4E4"/>
<reference evidence="7" key="1">
    <citation type="journal article" date="2014" name="Genome Biol. Evol.">
        <title>Gene Loss Rather Than Gene Gain Is Associated with a Host Jump from Monocots to Dicots in the Smut Fungus Melanopsichium pennsylvanicum.</title>
        <authorList>
            <person name="Sharma R."/>
            <person name="Mishra B."/>
            <person name="Runge F."/>
            <person name="Thines M."/>
        </authorList>
    </citation>
    <scope>NUCLEOTIDE SEQUENCE</scope>
    <source>
        <strain evidence="7">4</strain>
    </source>
</reference>
<feature type="transmembrane region" description="Helical" evidence="6">
    <location>
        <begin position="128"/>
        <end position="146"/>
    </location>
</feature>
<protein>
    <recommendedName>
        <fullName evidence="8">Major facilitator superfamily domain-containing protein</fullName>
    </recommendedName>
</protein>
<feature type="transmembrane region" description="Helical" evidence="6">
    <location>
        <begin position="364"/>
        <end position="386"/>
    </location>
</feature>
<dbReference type="GO" id="GO:0022857">
    <property type="term" value="F:transmembrane transporter activity"/>
    <property type="evidence" value="ECO:0007669"/>
    <property type="project" value="InterPro"/>
</dbReference>
<name>A0A077R4E4_9BASI</name>
<organism evidence="7">
    <name type="scientific">Melanopsichium pennsylvanicum 4</name>
    <dbReference type="NCBI Taxonomy" id="1398559"/>
    <lineage>
        <taxon>Eukaryota</taxon>
        <taxon>Fungi</taxon>
        <taxon>Dikarya</taxon>
        <taxon>Basidiomycota</taxon>
        <taxon>Ustilaginomycotina</taxon>
        <taxon>Ustilaginomycetes</taxon>
        <taxon>Ustilaginales</taxon>
        <taxon>Ustilaginaceae</taxon>
        <taxon>Melanopsichium</taxon>
    </lineage>
</organism>
<evidence type="ECO:0000313" key="7">
    <source>
        <dbReference type="EMBL" id="CDI53712.1"/>
    </source>
</evidence>
<evidence type="ECO:0000256" key="1">
    <source>
        <dbReference type="ARBA" id="ARBA00004651"/>
    </source>
</evidence>
<dbReference type="PANTHER" id="PTHR23513">
    <property type="entry name" value="INTEGRAL MEMBRANE EFFLUX PROTEIN-RELATED"/>
    <property type="match status" value="1"/>
</dbReference>